<evidence type="ECO:0000256" key="2">
    <source>
        <dbReference type="ARBA" id="ARBA00022448"/>
    </source>
</evidence>
<organism evidence="9 10">
    <name type="scientific">Nocardioides nanhaiensis</name>
    <dbReference type="NCBI Taxonomy" id="1476871"/>
    <lineage>
        <taxon>Bacteria</taxon>
        <taxon>Bacillati</taxon>
        <taxon>Actinomycetota</taxon>
        <taxon>Actinomycetes</taxon>
        <taxon>Propionibacteriales</taxon>
        <taxon>Nocardioidaceae</taxon>
        <taxon>Nocardioides</taxon>
    </lineage>
</organism>
<feature type="transmembrane region" description="Helical" evidence="7">
    <location>
        <begin position="401"/>
        <end position="421"/>
    </location>
</feature>
<keyword evidence="6 7" id="KW-0472">Membrane</keyword>
<feature type="transmembrane region" description="Helical" evidence="7">
    <location>
        <begin position="80"/>
        <end position="99"/>
    </location>
</feature>
<evidence type="ECO:0000313" key="10">
    <source>
        <dbReference type="Proteomes" id="UP001500621"/>
    </source>
</evidence>
<dbReference type="CDD" id="cd17321">
    <property type="entry name" value="MFS_MMR_MDR_like"/>
    <property type="match status" value="1"/>
</dbReference>
<dbReference type="Pfam" id="PF07690">
    <property type="entry name" value="MFS_1"/>
    <property type="match status" value="1"/>
</dbReference>
<name>A0ABP8WCX3_9ACTN</name>
<feature type="transmembrane region" description="Helical" evidence="7">
    <location>
        <begin position="298"/>
        <end position="318"/>
    </location>
</feature>
<sequence>MSTLAYRSPAGRWLMLATILGSAMAGIDATVVNVALPAIGEDLDADFTTLQWTVTAYALTLASFILVGGVLGDRFGRRRVFVVGVVWFALASLACGLAPTAEVLVAARALQGVGGALLTPGSLAMIQASFVAEDRARAIGAWSGLGGVATAAGPFLGGWLVDVVSWRWVFLINAPLAVLVVWVAWRHVPETRDPEATGGVDVAGALLGALTLGGLTYALTSAGETGLGTGVLAAAAVGLVAAALFVAVERRVAAPMLPFSVFRSVQFSAANAVTFVVYGGFGALFFLLVIQLQVVGGYTALAAGVATLPITVVMLLLSARSGALAARIGPRRQMTAGPVVCAVGALLMLRVGTDAAYLTEVLPAVLVFGLGLAIMVSPLTATALAAAPAEHAGLASGVNNAVARTAGLVAVAAVPALAGLTGRVYDDPPAFDAGFGTAVVVSAVVLVLGGLLAALTIRDDVLADDGGRPAPQDVDDALTHCGGLGGTPQATRTRDCAPPR</sequence>
<feature type="transmembrane region" description="Helical" evidence="7">
    <location>
        <begin position="49"/>
        <end position="71"/>
    </location>
</feature>
<feature type="transmembrane region" description="Helical" evidence="7">
    <location>
        <begin position="269"/>
        <end position="292"/>
    </location>
</feature>
<dbReference type="PROSITE" id="PS50850">
    <property type="entry name" value="MFS"/>
    <property type="match status" value="1"/>
</dbReference>
<protein>
    <submittedName>
        <fullName evidence="9">MFS transporter</fullName>
    </submittedName>
</protein>
<dbReference type="RefSeq" id="WP_345266347.1">
    <property type="nucleotide sequence ID" value="NZ_BAABIM010000002.1"/>
</dbReference>
<dbReference type="InterPro" id="IPR004638">
    <property type="entry name" value="EmrB-like"/>
</dbReference>
<reference evidence="10" key="1">
    <citation type="journal article" date="2019" name="Int. J. Syst. Evol. Microbiol.">
        <title>The Global Catalogue of Microorganisms (GCM) 10K type strain sequencing project: providing services to taxonomists for standard genome sequencing and annotation.</title>
        <authorList>
            <consortium name="The Broad Institute Genomics Platform"/>
            <consortium name="The Broad Institute Genome Sequencing Center for Infectious Disease"/>
            <person name="Wu L."/>
            <person name="Ma J."/>
        </authorList>
    </citation>
    <scope>NUCLEOTIDE SEQUENCE [LARGE SCALE GENOMIC DNA]</scope>
    <source>
        <strain evidence="10">JCM 18127</strain>
    </source>
</reference>
<keyword evidence="3" id="KW-1003">Cell membrane</keyword>
<keyword evidence="5 7" id="KW-1133">Transmembrane helix</keyword>
<feature type="domain" description="Major facilitator superfamily (MFS) profile" evidence="8">
    <location>
        <begin position="14"/>
        <end position="461"/>
    </location>
</feature>
<feature type="transmembrane region" description="Helical" evidence="7">
    <location>
        <begin position="433"/>
        <end position="455"/>
    </location>
</feature>
<keyword evidence="4 7" id="KW-0812">Transmembrane</keyword>
<keyword evidence="2" id="KW-0813">Transport</keyword>
<evidence type="ECO:0000256" key="3">
    <source>
        <dbReference type="ARBA" id="ARBA00022475"/>
    </source>
</evidence>
<evidence type="ECO:0000256" key="4">
    <source>
        <dbReference type="ARBA" id="ARBA00022692"/>
    </source>
</evidence>
<dbReference type="Gene3D" id="1.20.1250.20">
    <property type="entry name" value="MFS general substrate transporter like domains"/>
    <property type="match status" value="1"/>
</dbReference>
<feature type="transmembrane region" description="Helical" evidence="7">
    <location>
        <begin position="364"/>
        <end position="389"/>
    </location>
</feature>
<dbReference type="Gene3D" id="1.20.1720.10">
    <property type="entry name" value="Multidrug resistance protein D"/>
    <property type="match status" value="1"/>
</dbReference>
<feature type="transmembrane region" description="Helical" evidence="7">
    <location>
        <begin position="225"/>
        <end position="248"/>
    </location>
</feature>
<accession>A0ABP8WCX3</accession>
<dbReference type="SUPFAM" id="SSF103473">
    <property type="entry name" value="MFS general substrate transporter"/>
    <property type="match status" value="1"/>
</dbReference>
<dbReference type="PANTHER" id="PTHR42718">
    <property type="entry name" value="MAJOR FACILITATOR SUPERFAMILY MULTIDRUG TRANSPORTER MFSC"/>
    <property type="match status" value="1"/>
</dbReference>
<comment type="subcellular location">
    <subcellularLocation>
        <location evidence="1">Cell membrane</location>
        <topology evidence="1">Multi-pass membrane protein</topology>
    </subcellularLocation>
</comment>
<dbReference type="EMBL" id="BAABIM010000002">
    <property type="protein sequence ID" value="GAA4686542.1"/>
    <property type="molecule type" value="Genomic_DNA"/>
</dbReference>
<evidence type="ECO:0000256" key="6">
    <source>
        <dbReference type="ARBA" id="ARBA00023136"/>
    </source>
</evidence>
<dbReference type="InterPro" id="IPR036259">
    <property type="entry name" value="MFS_trans_sf"/>
</dbReference>
<evidence type="ECO:0000256" key="7">
    <source>
        <dbReference type="SAM" id="Phobius"/>
    </source>
</evidence>
<dbReference type="InterPro" id="IPR011701">
    <property type="entry name" value="MFS"/>
</dbReference>
<evidence type="ECO:0000256" key="1">
    <source>
        <dbReference type="ARBA" id="ARBA00004651"/>
    </source>
</evidence>
<feature type="transmembrane region" description="Helical" evidence="7">
    <location>
        <begin position="197"/>
        <end position="219"/>
    </location>
</feature>
<gene>
    <name evidence="9" type="ORF">GCM10023226_25420</name>
</gene>
<feature type="transmembrane region" description="Helical" evidence="7">
    <location>
        <begin position="166"/>
        <end position="185"/>
    </location>
</feature>
<dbReference type="Proteomes" id="UP001500621">
    <property type="component" value="Unassembled WGS sequence"/>
</dbReference>
<proteinExistence type="predicted"/>
<feature type="transmembrane region" description="Helical" evidence="7">
    <location>
        <begin position="339"/>
        <end position="358"/>
    </location>
</feature>
<evidence type="ECO:0000259" key="8">
    <source>
        <dbReference type="PROSITE" id="PS50850"/>
    </source>
</evidence>
<dbReference type="InterPro" id="IPR020846">
    <property type="entry name" value="MFS_dom"/>
</dbReference>
<dbReference type="PANTHER" id="PTHR42718:SF42">
    <property type="entry name" value="EXPORT PROTEIN"/>
    <property type="match status" value="1"/>
</dbReference>
<keyword evidence="10" id="KW-1185">Reference proteome</keyword>
<dbReference type="NCBIfam" id="TIGR00711">
    <property type="entry name" value="efflux_EmrB"/>
    <property type="match status" value="1"/>
</dbReference>
<evidence type="ECO:0000313" key="9">
    <source>
        <dbReference type="EMBL" id="GAA4686542.1"/>
    </source>
</evidence>
<feature type="transmembrane region" description="Helical" evidence="7">
    <location>
        <begin position="138"/>
        <end position="160"/>
    </location>
</feature>
<comment type="caution">
    <text evidence="9">The sequence shown here is derived from an EMBL/GenBank/DDBJ whole genome shotgun (WGS) entry which is preliminary data.</text>
</comment>
<evidence type="ECO:0000256" key="5">
    <source>
        <dbReference type="ARBA" id="ARBA00022989"/>
    </source>
</evidence>